<evidence type="ECO:0000313" key="2">
    <source>
        <dbReference type="Proteomes" id="UP001211065"/>
    </source>
</evidence>
<feature type="non-terminal residue" evidence="1">
    <location>
        <position position="140"/>
    </location>
</feature>
<name>A0AAD5TUY5_9FUNG</name>
<evidence type="ECO:0000313" key="1">
    <source>
        <dbReference type="EMBL" id="KAJ3200046.1"/>
    </source>
</evidence>
<protein>
    <submittedName>
        <fullName evidence="1">Uncharacterized protein</fullName>
    </submittedName>
</protein>
<organism evidence="1 2">
    <name type="scientific">Clydaea vesicula</name>
    <dbReference type="NCBI Taxonomy" id="447962"/>
    <lineage>
        <taxon>Eukaryota</taxon>
        <taxon>Fungi</taxon>
        <taxon>Fungi incertae sedis</taxon>
        <taxon>Chytridiomycota</taxon>
        <taxon>Chytridiomycota incertae sedis</taxon>
        <taxon>Chytridiomycetes</taxon>
        <taxon>Lobulomycetales</taxon>
        <taxon>Lobulomycetaceae</taxon>
        <taxon>Clydaea</taxon>
    </lineage>
</organism>
<keyword evidence="2" id="KW-1185">Reference proteome</keyword>
<gene>
    <name evidence="1" type="ORF">HK099_002844</name>
</gene>
<sequence length="140" mass="16557">MQDVDNHFQNFSFSELRYNFTNVTLIRVKQKKKKNITTINYPYDNYAQTVLNLDDEDEDIVEVIPIYPEEGLNNQDELALDKEVLNNQDDSAYYFFNSLKLGVDKEESEKNKYSITNKIVMPPLLYKNFTEDQIKNLLNK</sequence>
<proteinExistence type="predicted"/>
<dbReference type="EMBL" id="JADGJW010001981">
    <property type="protein sequence ID" value="KAJ3200046.1"/>
    <property type="molecule type" value="Genomic_DNA"/>
</dbReference>
<dbReference type="Proteomes" id="UP001211065">
    <property type="component" value="Unassembled WGS sequence"/>
</dbReference>
<accession>A0AAD5TUY5</accession>
<comment type="caution">
    <text evidence="1">The sequence shown here is derived from an EMBL/GenBank/DDBJ whole genome shotgun (WGS) entry which is preliminary data.</text>
</comment>
<dbReference type="AlphaFoldDB" id="A0AAD5TUY5"/>
<reference evidence="1" key="1">
    <citation type="submission" date="2020-05" db="EMBL/GenBank/DDBJ databases">
        <title>Phylogenomic resolution of chytrid fungi.</title>
        <authorList>
            <person name="Stajich J.E."/>
            <person name="Amses K."/>
            <person name="Simmons R."/>
            <person name="Seto K."/>
            <person name="Myers J."/>
            <person name="Bonds A."/>
            <person name="Quandt C.A."/>
            <person name="Barry K."/>
            <person name="Liu P."/>
            <person name="Grigoriev I."/>
            <person name="Longcore J.E."/>
            <person name="James T.Y."/>
        </authorList>
    </citation>
    <scope>NUCLEOTIDE SEQUENCE</scope>
    <source>
        <strain evidence="1">JEL0476</strain>
    </source>
</reference>